<keyword evidence="8" id="KW-0695">RNA-directed DNA polymerase</keyword>
<dbReference type="PANTHER" id="PTHR33064:SF37">
    <property type="entry name" value="RIBONUCLEASE H"/>
    <property type="match status" value="1"/>
</dbReference>
<keyword evidence="7" id="KW-0378">Hydrolase</keyword>
<evidence type="ECO:0000313" key="12">
    <source>
        <dbReference type="Proteomes" id="UP000265515"/>
    </source>
</evidence>
<dbReference type="GO" id="GO:0006508">
    <property type="term" value="P:proteolysis"/>
    <property type="evidence" value="ECO:0007669"/>
    <property type="project" value="UniProtKB-KW"/>
</dbReference>
<keyword evidence="6" id="KW-0255">Endonuclease</keyword>
<dbReference type="Gramene" id="GBG65255">
    <property type="protein sequence ID" value="GBG65255"/>
    <property type="gene ID" value="CBR_g50297"/>
</dbReference>
<dbReference type="GO" id="GO:0003964">
    <property type="term" value="F:RNA-directed DNA polymerase activity"/>
    <property type="evidence" value="ECO:0007669"/>
    <property type="project" value="UniProtKB-KW"/>
</dbReference>
<dbReference type="EMBL" id="BFEA01000060">
    <property type="protein sequence ID" value="GBG65255.1"/>
    <property type="molecule type" value="Genomic_DNA"/>
</dbReference>
<evidence type="ECO:0000256" key="6">
    <source>
        <dbReference type="ARBA" id="ARBA00022759"/>
    </source>
</evidence>
<dbReference type="AlphaFoldDB" id="A0A388K5E6"/>
<dbReference type="CDD" id="cd01647">
    <property type="entry name" value="RT_LTR"/>
    <property type="match status" value="1"/>
</dbReference>
<dbReference type="InterPro" id="IPR041373">
    <property type="entry name" value="RT_RNaseH"/>
</dbReference>
<evidence type="ECO:0000256" key="4">
    <source>
        <dbReference type="ARBA" id="ARBA00022722"/>
    </source>
</evidence>
<evidence type="ECO:0000256" key="2">
    <source>
        <dbReference type="ARBA" id="ARBA00022679"/>
    </source>
</evidence>
<keyword evidence="5" id="KW-0064">Aspartyl protease</keyword>
<dbReference type="GO" id="GO:0004190">
    <property type="term" value="F:aspartic-type endopeptidase activity"/>
    <property type="evidence" value="ECO:0007669"/>
    <property type="project" value="UniProtKB-KW"/>
</dbReference>
<name>A0A388K5E6_CHABU</name>
<reference evidence="11 12" key="1">
    <citation type="journal article" date="2018" name="Cell">
        <title>The Chara Genome: Secondary Complexity and Implications for Plant Terrestrialization.</title>
        <authorList>
            <person name="Nishiyama T."/>
            <person name="Sakayama H."/>
            <person name="Vries J.D."/>
            <person name="Buschmann H."/>
            <person name="Saint-Marcoux D."/>
            <person name="Ullrich K.K."/>
            <person name="Haas F.B."/>
            <person name="Vanderstraeten L."/>
            <person name="Becker D."/>
            <person name="Lang D."/>
            <person name="Vosolsobe S."/>
            <person name="Rombauts S."/>
            <person name="Wilhelmsson P.K.I."/>
            <person name="Janitza P."/>
            <person name="Kern R."/>
            <person name="Heyl A."/>
            <person name="Rumpler F."/>
            <person name="Villalobos L.I.A.C."/>
            <person name="Clay J.M."/>
            <person name="Skokan R."/>
            <person name="Toyoda A."/>
            <person name="Suzuki Y."/>
            <person name="Kagoshima H."/>
            <person name="Schijlen E."/>
            <person name="Tajeshwar N."/>
            <person name="Catarino B."/>
            <person name="Hetherington A.J."/>
            <person name="Saltykova A."/>
            <person name="Bonnot C."/>
            <person name="Breuninger H."/>
            <person name="Symeonidi A."/>
            <person name="Radhakrishnan G.V."/>
            <person name="Van Nieuwerburgh F."/>
            <person name="Deforce D."/>
            <person name="Chang C."/>
            <person name="Karol K.G."/>
            <person name="Hedrich R."/>
            <person name="Ulvskov P."/>
            <person name="Glockner G."/>
            <person name="Delwiche C.F."/>
            <person name="Petrasek J."/>
            <person name="Van de Peer Y."/>
            <person name="Friml J."/>
            <person name="Beilby M."/>
            <person name="Dolan L."/>
            <person name="Kohara Y."/>
            <person name="Sugano S."/>
            <person name="Fujiyama A."/>
            <person name="Delaux P.-M."/>
            <person name="Quint M."/>
            <person name="TheiBen G."/>
            <person name="Hagemann M."/>
            <person name="Harholt J."/>
            <person name="Dunand C."/>
            <person name="Zachgo S."/>
            <person name="Langdale J."/>
            <person name="Maumus F."/>
            <person name="Straeten D.V.D."/>
            <person name="Gould S.B."/>
            <person name="Rensing S.A."/>
        </authorList>
    </citation>
    <scope>NUCLEOTIDE SEQUENCE [LARGE SCALE GENOMIC DNA]</scope>
    <source>
        <strain evidence="11 12">S276</strain>
    </source>
</reference>
<evidence type="ECO:0000256" key="3">
    <source>
        <dbReference type="ARBA" id="ARBA00022695"/>
    </source>
</evidence>
<comment type="caution">
    <text evidence="11">The sequence shown here is derived from an EMBL/GenBank/DDBJ whole genome shotgun (WGS) entry which is preliminary data.</text>
</comment>
<keyword evidence="4" id="KW-0540">Nuclease</keyword>
<dbReference type="GO" id="GO:0004519">
    <property type="term" value="F:endonuclease activity"/>
    <property type="evidence" value="ECO:0007669"/>
    <property type="project" value="UniProtKB-KW"/>
</dbReference>
<keyword evidence="12" id="KW-1185">Reference proteome</keyword>
<evidence type="ECO:0000259" key="10">
    <source>
        <dbReference type="Pfam" id="PF17917"/>
    </source>
</evidence>
<feature type="domain" description="Reverse transcriptase RNase H-like" evidence="10">
    <location>
        <begin position="409"/>
        <end position="508"/>
    </location>
</feature>
<evidence type="ECO:0000256" key="7">
    <source>
        <dbReference type="ARBA" id="ARBA00022801"/>
    </source>
</evidence>
<protein>
    <submittedName>
        <fullName evidence="11">Uncharacterized protein</fullName>
    </submittedName>
</protein>
<sequence length="509" mass="58979">MTQDEDESVRAFGMRFQKISDVLMKKGKISEVERCTIFIGHLSKGRQKSILTDLPRDRLDFLEVLKLAIKAEADNYKDLVWRGMRRRDFSLYKEYATDRCPDFKDYPWSEKNEVVAEEVKEIRDMVKGLTRQKEKEEVIAFLKEKMVSHVAEPSDSAYANRWFFLRKPNGKIRWIQDLQKVNAVTIRDVGSVPHADLLAEGAAGRSIYSVCDLLSGYDEVPLDPRERHLTAMHMPLRLIQMMVIPMDWTNGVTVFQRAMVAILKDFIPDKVEVFLDHFPIKGPVNKDEAEVAPGVRRFVEQHLTIKILGFICDSRGRQADPAKLDKLLNRPSPLHSPTKIRQFLGVVGYWRIFIRGYAEKAEPLRLLLRKTEKFYWDSSQELAMQELKDEFKEGGRVLGVPYFDDEAGRPFIVATDARPCSVGGLLSKKDAEGKERPLRFESRTRNTTERNYSQFKKEVLVVLRCLDTFRHYIYGRRFILRVDPAAVASVLQKDFSLTDPTIARWLIWI</sequence>
<evidence type="ECO:0000313" key="11">
    <source>
        <dbReference type="EMBL" id="GBG65255.1"/>
    </source>
</evidence>
<evidence type="ECO:0000256" key="5">
    <source>
        <dbReference type="ARBA" id="ARBA00022750"/>
    </source>
</evidence>
<proteinExistence type="predicted"/>
<dbReference type="Gene3D" id="3.10.10.10">
    <property type="entry name" value="HIV Type 1 Reverse Transcriptase, subunit A, domain 1"/>
    <property type="match status" value="1"/>
</dbReference>
<feature type="domain" description="Reverse transcriptase" evidence="9">
    <location>
        <begin position="166"/>
        <end position="279"/>
    </location>
</feature>
<dbReference type="OrthoDB" id="8944551at2759"/>
<dbReference type="InterPro" id="IPR000477">
    <property type="entry name" value="RT_dom"/>
</dbReference>
<evidence type="ECO:0000256" key="1">
    <source>
        <dbReference type="ARBA" id="ARBA00022670"/>
    </source>
</evidence>
<dbReference type="PANTHER" id="PTHR33064">
    <property type="entry name" value="POL PROTEIN"/>
    <property type="match status" value="1"/>
</dbReference>
<evidence type="ECO:0000259" key="9">
    <source>
        <dbReference type="Pfam" id="PF00078"/>
    </source>
</evidence>
<keyword evidence="3" id="KW-0548">Nucleotidyltransferase</keyword>
<dbReference type="SUPFAM" id="SSF56672">
    <property type="entry name" value="DNA/RNA polymerases"/>
    <property type="match status" value="1"/>
</dbReference>
<keyword evidence="2" id="KW-0808">Transferase</keyword>
<dbReference type="InterPro" id="IPR043128">
    <property type="entry name" value="Rev_trsase/Diguanyl_cyclase"/>
</dbReference>
<dbReference type="InterPro" id="IPR043502">
    <property type="entry name" value="DNA/RNA_pol_sf"/>
</dbReference>
<organism evidence="11 12">
    <name type="scientific">Chara braunii</name>
    <name type="common">Braun's stonewort</name>
    <dbReference type="NCBI Taxonomy" id="69332"/>
    <lineage>
        <taxon>Eukaryota</taxon>
        <taxon>Viridiplantae</taxon>
        <taxon>Streptophyta</taxon>
        <taxon>Charophyceae</taxon>
        <taxon>Charales</taxon>
        <taxon>Characeae</taxon>
        <taxon>Chara</taxon>
    </lineage>
</organism>
<gene>
    <name evidence="11" type="ORF">CBR_g50297</name>
</gene>
<dbReference type="Proteomes" id="UP000265515">
    <property type="component" value="Unassembled WGS sequence"/>
</dbReference>
<dbReference type="Pfam" id="PF00078">
    <property type="entry name" value="RVT_1"/>
    <property type="match status" value="1"/>
</dbReference>
<keyword evidence="1" id="KW-0645">Protease</keyword>
<dbReference type="Pfam" id="PF17917">
    <property type="entry name" value="RT_RNaseH"/>
    <property type="match status" value="1"/>
</dbReference>
<evidence type="ECO:0000256" key="8">
    <source>
        <dbReference type="ARBA" id="ARBA00022918"/>
    </source>
</evidence>
<accession>A0A388K5E6</accession>
<dbReference type="InterPro" id="IPR051320">
    <property type="entry name" value="Viral_Replic_Matur_Polypro"/>
</dbReference>
<dbReference type="Gene3D" id="3.30.70.270">
    <property type="match status" value="2"/>
</dbReference>